<dbReference type="InterPro" id="IPR053926">
    <property type="entry name" value="RecX_HTH_1st"/>
</dbReference>
<comment type="similarity">
    <text evidence="2 5">Belongs to the RecX family.</text>
</comment>
<feature type="domain" description="RecX second three-helical" evidence="6">
    <location>
        <begin position="57"/>
        <end position="96"/>
    </location>
</feature>
<evidence type="ECO:0000313" key="9">
    <source>
        <dbReference type="Proteomes" id="UP000321827"/>
    </source>
</evidence>
<dbReference type="InterPro" id="IPR053924">
    <property type="entry name" value="RecX_HTH_2nd"/>
</dbReference>
<organism evidence="8 9">
    <name type="scientific">Oceanithermus desulfurans NBRC 100063</name>
    <dbReference type="NCBI Taxonomy" id="1227550"/>
    <lineage>
        <taxon>Bacteria</taxon>
        <taxon>Thermotogati</taxon>
        <taxon>Deinococcota</taxon>
        <taxon>Deinococci</taxon>
        <taxon>Thermales</taxon>
        <taxon>Thermaceae</taxon>
        <taxon>Oceanithermus</taxon>
    </lineage>
</organism>
<dbReference type="GO" id="GO:0006282">
    <property type="term" value="P:regulation of DNA repair"/>
    <property type="evidence" value="ECO:0007669"/>
    <property type="project" value="UniProtKB-UniRule"/>
</dbReference>
<dbReference type="InterPro" id="IPR003783">
    <property type="entry name" value="Regulatory_RecX"/>
</dbReference>
<reference evidence="8 9" key="1">
    <citation type="submission" date="2019-07" db="EMBL/GenBank/DDBJ databases">
        <title>Whole genome shotgun sequence of Oceanithermus desulfurans NBRC 100063.</title>
        <authorList>
            <person name="Hosoyama A."/>
            <person name="Uohara A."/>
            <person name="Ohji S."/>
            <person name="Ichikawa N."/>
        </authorList>
    </citation>
    <scope>NUCLEOTIDE SEQUENCE [LARGE SCALE GENOMIC DNA]</scope>
    <source>
        <strain evidence="8 9">NBRC 100063</strain>
    </source>
</reference>
<dbReference type="InterPro" id="IPR036388">
    <property type="entry name" value="WH-like_DNA-bd_sf"/>
</dbReference>
<evidence type="ECO:0000259" key="7">
    <source>
        <dbReference type="Pfam" id="PF21982"/>
    </source>
</evidence>
<dbReference type="AlphaFoldDB" id="A0A511RHY8"/>
<sequence length="158" mass="18284">MKPKEPYSEERAMQYALRSLGRRMQSRAELERKLLARTTPEVARAVLGRLLEWGYLDDRAFAEAFVRSRRERWGELRLRAELARRGVDERIVREVLAASGDGEDEVGRALALLDKSAWRHKGEHARMVRFLQTRGFALSAAVEAAQRYEKLREDGETK</sequence>
<dbReference type="EMBL" id="BJXN01000004">
    <property type="protein sequence ID" value="GEM89258.1"/>
    <property type="molecule type" value="Genomic_DNA"/>
</dbReference>
<accession>A0A511RHY8</accession>
<evidence type="ECO:0000256" key="4">
    <source>
        <dbReference type="ARBA" id="ARBA00022490"/>
    </source>
</evidence>
<protein>
    <recommendedName>
        <fullName evidence="3 5">Regulatory protein RecX</fullName>
    </recommendedName>
</protein>
<dbReference type="GO" id="GO:0005737">
    <property type="term" value="C:cytoplasm"/>
    <property type="evidence" value="ECO:0007669"/>
    <property type="project" value="UniProtKB-SubCell"/>
</dbReference>
<dbReference type="Pfam" id="PF21982">
    <property type="entry name" value="RecX_HTH1"/>
    <property type="match status" value="1"/>
</dbReference>
<dbReference type="HAMAP" id="MF_01114">
    <property type="entry name" value="RecX"/>
    <property type="match status" value="1"/>
</dbReference>
<comment type="subcellular location">
    <subcellularLocation>
        <location evidence="1 5">Cytoplasm</location>
    </subcellularLocation>
</comment>
<evidence type="ECO:0000256" key="1">
    <source>
        <dbReference type="ARBA" id="ARBA00004496"/>
    </source>
</evidence>
<dbReference type="Pfam" id="PF02631">
    <property type="entry name" value="RecX_HTH2"/>
    <property type="match status" value="1"/>
</dbReference>
<comment type="function">
    <text evidence="5">Modulates RecA activity.</text>
</comment>
<name>A0A511RHY8_9DEIN</name>
<evidence type="ECO:0000256" key="2">
    <source>
        <dbReference type="ARBA" id="ARBA00009695"/>
    </source>
</evidence>
<keyword evidence="4 5" id="KW-0963">Cytoplasm</keyword>
<dbReference type="PANTHER" id="PTHR33602:SF1">
    <property type="entry name" value="REGULATORY PROTEIN RECX FAMILY PROTEIN"/>
    <property type="match status" value="1"/>
</dbReference>
<gene>
    <name evidence="5 8" type="primary">recX</name>
    <name evidence="8" type="ORF">ODE01S_06920</name>
</gene>
<dbReference type="Gene3D" id="1.10.10.10">
    <property type="entry name" value="Winged helix-like DNA-binding domain superfamily/Winged helix DNA-binding domain"/>
    <property type="match status" value="2"/>
</dbReference>
<proteinExistence type="inferred from homology"/>
<feature type="domain" description="RecX first three-helical" evidence="7">
    <location>
        <begin position="12"/>
        <end position="50"/>
    </location>
</feature>
<dbReference type="Proteomes" id="UP000321827">
    <property type="component" value="Unassembled WGS sequence"/>
</dbReference>
<comment type="caution">
    <text evidence="8">The sequence shown here is derived from an EMBL/GenBank/DDBJ whole genome shotgun (WGS) entry which is preliminary data.</text>
</comment>
<evidence type="ECO:0000256" key="5">
    <source>
        <dbReference type="HAMAP-Rule" id="MF_01114"/>
    </source>
</evidence>
<evidence type="ECO:0000313" key="8">
    <source>
        <dbReference type="EMBL" id="GEM89258.1"/>
    </source>
</evidence>
<dbReference type="PANTHER" id="PTHR33602">
    <property type="entry name" value="REGULATORY PROTEIN RECX FAMILY PROTEIN"/>
    <property type="match status" value="1"/>
</dbReference>
<evidence type="ECO:0000256" key="3">
    <source>
        <dbReference type="ARBA" id="ARBA00018111"/>
    </source>
</evidence>
<dbReference type="RefSeq" id="WP_246104087.1">
    <property type="nucleotide sequence ID" value="NZ_BJXN01000004.1"/>
</dbReference>
<evidence type="ECO:0000259" key="6">
    <source>
        <dbReference type="Pfam" id="PF02631"/>
    </source>
</evidence>